<evidence type="ECO:0000313" key="17">
    <source>
        <dbReference type="Proteomes" id="UP001432128"/>
    </source>
</evidence>
<reference evidence="16 17" key="1">
    <citation type="submission" date="2022-10" db="EMBL/GenBank/DDBJ databases">
        <title>The complete genomes of actinobacterial strains from the NBC collection.</title>
        <authorList>
            <person name="Joergensen T.S."/>
            <person name="Alvarez Arevalo M."/>
            <person name="Sterndorff E.B."/>
            <person name="Faurdal D."/>
            <person name="Vuksanovic O."/>
            <person name="Mourched A.-S."/>
            <person name="Charusanti P."/>
            <person name="Shaw S."/>
            <person name="Blin K."/>
            <person name="Weber T."/>
        </authorList>
    </citation>
    <scope>NUCLEOTIDE SEQUENCE [LARGE SCALE GENOMIC DNA]</scope>
    <source>
        <strain evidence="16 17">NBC_00319</strain>
    </source>
</reference>
<comment type="subcellular location">
    <subcellularLocation>
        <location evidence="13">Cytoplasm</location>
    </subcellularLocation>
</comment>
<comment type="function">
    <text evidence="10">Catalyzes the oxidation of L-aspartate to iminoaspartate, the first step in the de novo biosynthesis of NAD(+).</text>
</comment>
<evidence type="ECO:0000259" key="15">
    <source>
        <dbReference type="Pfam" id="PF02910"/>
    </source>
</evidence>
<evidence type="ECO:0000256" key="11">
    <source>
        <dbReference type="ARBA" id="ARBA00048305"/>
    </source>
</evidence>
<dbReference type="InterPro" id="IPR015939">
    <property type="entry name" value="Fum_Rdtase/Succ_DH_flav-like_C"/>
</dbReference>
<accession>A0AAU4JXW4</accession>
<dbReference type="InterPro" id="IPR005288">
    <property type="entry name" value="NadB"/>
</dbReference>
<dbReference type="GO" id="GO:0005737">
    <property type="term" value="C:cytoplasm"/>
    <property type="evidence" value="ECO:0007669"/>
    <property type="project" value="UniProtKB-SubCell"/>
</dbReference>
<evidence type="ECO:0000259" key="14">
    <source>
        <dbReference type="Pfam" id="PF00890"/>
    </source>
</evidence>
<comment type="pathway">
    <text evidence="2 13">Cofactor biosynthesis; NAD(+) biosynthesis; iminoaspartate from L-aspartate (oxidase route): step 1/1.</text>
</comment>
<dbReference type="Pfam" id="PF02910">
    <property type="entry name" value="Succ_DH_flav_C"/>
    <property type="match status" value="1"/>
</dbReference>
<dbReference type="SUPFAM" id="SSF46977">
    <property type="entry name" value="Succinate dehydrogenase/fumarate reductase flavoprotein C-terminal domain"/>
    <property type="match status" value="1"/>
</dbReference>
<dbReference type="AlphaFoldDB" id="A0AAU4JXW4"/>
<dbReference type="Proteomes" id="UP001432128">
    <property type="component" value="Chromosome"/>
</dbReference>
<dbReference type="EMBL" id="CP108021">
    <property type="protein sequence ID" value="WUM18670.1"/>
    <property type="molecule type" value="Genomic_DNA"/>
</dbReference>
<evidence type="ECO:0000313" key="16">
    <source>
        <dbReference type="EMBL" id="WUM18670.1"/>
    </source>
</evidence>
<dbReference type="Pfam" id="PF00890">
    <property type="entry name" value="FAD_binding_2"/>
    <property type="match status" value="1"/>
</dbReference>
<feature type="domain" description="FAD-dependent oxidoreductase 2 FAD-binding" evidence="14">
    <location>
        <begin position="9"/>
        <end position="391"/>
    </location>
</feature>
<dbReference type="SUPFAM" id="SSF56425">
    <property type="entry name" value="Succinate dehydrogenase/fumarate reductase flavoprotein, catalytic domain"/>
    <property type="match status" value="1"/>
</dbReference>
<dbReference type="InterPro" id="IPR036188">
    <property type="entry name" value="FAD/NAD-bd_sf"/>
</dbReference>
<dbReference type="PRINTS" id="PR00411">
    <property type="entry name" value="PNDRDTASEI"/>
</dbReference>
<evidence type="ECO:0000256" key="5">
    <source>
        <dbReference type="ARBA" id="ARBA00021901"/>
    </source>
</evidence>
<dbReference type="GO" id="GO:0034628">
    <property type="term" value="P:'de novo' NAD+ biosynthetic process from L-aspartate"/>
    <property type="evidence" value="ECO:0007669"/>
    <property type="project" value="TreeGrafter"/>
</dbReference>
<dbReference type="FunFam" id="3.90.700.10:FF:000002">
    <property type="entry name" value="L-aspartate oxidase"/>
    <property type="match status" value="1"/>
</dbReference>
<keyword evidence="9 13" id="KW-0560">Oxidoreductase</keyword>
<dbReference type="PANTHER" id="PTHR42716">
    <property type="entry name" value="L-ASPARTATE OXIDASE"/>
    <property type="match status" value="1"/>
</dbReference>
<dbReference type="PANTHER" id="PTHR42716:SF2">
    <property type="entry name" value="L-ASPARTATE OXIDASE, CHLOROPLASTIC"/>
    <property type="match status" value="1"/>
</dbReference>
<evidence type="ECO:0000256" key="7">
    <source>
        <dbReference type="ARBA" id="ARBA00022642"/>
    </source>
</evidence>
<keyword evidence="8 13" id="KW-0274">FAD</keyword>
<evidence type="ECO:0000256" key="4">
    <source>
        <dbReference type="ARBA" id="ARBA00012173"/>
    </source>
</evidence>
<gene>
    <name evidence="16" type="primary">nadB</name>
    <name evidence="16" type="ORF">OG579_13075</name>
</gene>
<dbReference type="InterPro" id="IPR003953">
    <property type="entry name" value="FAD-dep_OxRdtase_2_FAD-bd"/>
</dbReference>
<evidence type="ECO:0000256" key="6">
    <source>
        <dbReference type="ARBA" id="ARBA00022630"/>
    </source>
</evidence>
<proteinExistence type="inferred from homology"/>
<dbReference type="KEGG" id="whr:OG579_13075"/>
<dbReference type="Gene3D" id="1.20.58.100">
    <property type="entry name" value="Fumarate reductase/succinate dehydrogenase flavoprotein-like, C-terminal domain"/>
    <property type="match status" value="1"/>
</dbReference>
<evidence type="ECO:0000256" key="8">
    <source>
        <dbReference type="ARBA" id="ARBA00022827"/>
    </source>
</evidence>
<dbReference type="Gene3D" id="3.50.50.60">
    <property type="entry name" value="FAD/NAD(P)-binding domain"/>
    <property type="match status" value="1"/>
</dbReference>
<evidence type="ECO:0000256" key="1">
    <source>
        <dbReference type="ARBA" id="ARBA00001974"/>
    </source>
</evidence>
<feature type="domain" description="Fumarate reductase/succinate dehydrogenase flavoprotein-like C-terminal" evidence="15">
    <location>
        <begin position="483"/>
        <end position="510"/>
    </location>
</feature>
<protein>
    <recommendedName>
        <fullName evidence="5 12">L-aspartate oxidase</fullName>
        <ecNumber evidence="4 12">1.4.3.16</ecNumber>
    </recommendedName>
</protein>
<dbReference type="InterPro" id="IPR027477">
    <property type="entry name" value="Succ_DH/fumarate_Rdtase_cat_sf"/>
</dbReference>
<comment type="cofactor">
    <cofactor evidence="1 13">
        <name>FAD</name>
        <dbReference type="ChEBI" id="CHEBI:57692"/>
    </cofactor>
</comment>
<evidence type="ECO:0000256" key="9">
    <source>
        <dbReference type="ARBA" id="ARBA00023002"/>
    </source>
</evidence>
<dbReference type="InterPro" id="IPR037099">
    <property type="entry name" value="Fum_R/Succ_DH_flav-like_C_sf"/>
</dbReference>
<dbReference type="RefSeq" id="WP_328856274.1">
    <property type="nucleotide sequence ID" value="NZ_CP108021.1"/>
</dbReference>
<comment type="similarity">
    <text evidence="3 13">Belongs to the FAD-dependent oxidoreductase 2 family. NadB subfamily.</text>
</comment>
<dbReference type="GO" id="GO:0008734">
    <property type="term" value="F:L-aspartate oxidase activity"/>
    <property type="evidence" value="ECO:0007669"/>
    <property type="project" value="UniProtKB-UniRule"/>
</dbReference>
<evidence type="ECO:0000256" key="10">
    <source>
        <dbReference type="ARBA" id="ARBA00029426"/>
    </source>
</evidence>
<dbReference type="GO" id="GO:0033765">
    <property type="term" value="F:steroid dehydrogenase activity, acting on the CH-CH group of donors"/>
    <property type="evidence" value="ECO:0007669"/>
    <property type="project" value="UniProtKB-ARBA"/>
</dbReference>
<dbReference type="EC" id="1.4.3.16" evidence="4 12"/>
<sequence>MAHDGNRADLVVVGAGVAGLTAAIHAAELGLSVIVATKGSRRTPGSDTSTRYAQGGIAVVDPTDPADSVDAHLADTLAAGAGHTDPLAARSILADGPDAVAALIAWGARFDAHLDGTLLRTREGGHSVRRIIHAGGDATGAEVERSLWEALRPHMVSGRVGVRAETMVIAVATDPEGRAVGVTARDGTGRAVTIHAPSVLLATGGIGQIYAATTNPEGSMGDGVALALRAGAAVADLEFVQFHPTMLYTAGARGRRTLISEAVRGEGARLVDAAGVSITAGVHPLGDLAPRDVVAHAVHSAMTASARSCMYLDARDVPDVAQRFPTVTAGVRAIGLDPRTDLIPIVPGAHYLCGGVVTGERGDTTVDGLFAAGEVARTGLHGANRLASNSLLEGLVMGRRVAQAAADRAGVPTAPVGCSPRFDAEMLTRAARCDRTVLQDAMSAGAGVTRDAAGLAAVADLVAGAPVRPLRSFADVADAAATMVAGAVVAAALHRDESRGCHRRADRPLTDPVSRLDWARIGDPDAATPGIDGMHWVAASPVESPVVA</sequence>
<evidence type="ECO:0000256" key="12">
    <source>
        <dbReference type="NCBIfam" id="TIGR00551"/>
    </source>
</evidence>
<dbReference type="SUPFAM" id="SSF51905">
    <property type="entry name" value="FAD/NAD(P)-binding domain"/>
    <property type="match status" value="1"/>
</dbReference>
<keyword evidence="17" id="KW-1185">Reference proteome</keyword>
<keyword evidence="7 13" id="KW-0662">Pyridine nucleotide biosynthesis</keyword>
<name>A0AAU4JXW4_9NOCA</name>
<organism evidence="16 17">
    <name type="scientific">Williamsia herbipolensis</name>
    <dbReference type="NCBI Taxonomy" id="1603258"/>
    <lineage>
        <taxon>Bacteria</taxon>
        <taxon>Bacillati</taxon>
        <taxon>Actinomycetota</taxon>
        <taxon>Actinomycetes</taxon>
        <taxon>Mycobacteriales</taxon>
        <taxon>Nocardiaceae</taxon>
        <taxon>Williamsia</taxon>
    </lineage>
</organism>
<dbReference type="NCBIfam" id="TIGR00551">
    <property type="entry name" value="nadB"/>
    <property type="match status" value="1"/>
</dbReference>
<evidence type="ECO:0000256" key="3">
    <source>
        <dbReference type="ARBA" id="ARBA00008562"/>
    </source>
</evidence>
<keyword evidence="6 13" id="KW-0285">Flavoprotein</keyword>
<evidence type="ECO:0000256" key="2">
    <source>
        <dbReference type="ARBA" id="ARBA00004950"/>
    </source>
</evidence>
<dbReference type="PRINTS" id="PR00368">
    <property type="entry name" value="FADPNR"/>
</dbReference>
<comment type="catalytic activity">
    <reaction evidence="11">
        <text>L-aspartate + O2 = iminosuccinate + H2O2</text>
        <dbReference type="Rhea" id="RHEA:25876"/>
        <dbReference type="ChEBI" id="CHEBI:15379"/>
        <dbReference type="ChEBI" id="CHEBI:16240"/>
        <dbReference type="ChEBI" id="CHEBI:29991"/>
        <dbReference type="ChEBI" id="CHEBI:77875"/>
        <dbReference type="EC" id="1.4.3.16"/>
    </reaction>
    <physiologicalReaction direction="left-to-right" evidence="11">
        <dbReference type="Rhea" id="RHEA:25877"/>
    </physiologicalReaction>
</comment>
<dbReference type="Gene3D" id="3.90.700.10">
    <property type="entry name" value="Succinate dehydrogenase/fumarate reductase flavoprotein, catalytic domain"/>
    <property type="match status" value="1"/>
</dbReference>
<evidence type="ECO:0000256" key="13">
    <source>
        <dbReference type="RuleBase" id="RU362049"/>
    </source>
</evidence>